<feature type="compositionally biased region" description="Polar residues" evidence="1">
    <location>
        <begin position="470"/>
        <end position="480"/>
    </location>
</feature>
<evidence type="ECO:0000256" key="1">
    <source>
        <dbReference type="SAM" id="MobiDB-lite"/>
    </source>
</evidence>
<proteinExistence type="predicted"/>
<evidence type="ECO:0000313" key="2">
    <source>
        <dbReference type="EMBL" id="CAE0717616.1"/>
    </source>
</evidence>
<accession>A0A7S4AJ58</accession>
<feature type="region of interest" description="Disordered" evidence="1">
    <location>
        <begin position="1"/>
        <end position="83"/>
    </location>
</feature>
<feature type="compositionally biased region" description="Acidic residues" evidence="1">
    <location>
        <begin position="318"/>
        <end position="329"/>
    </location>
</feature>
<protein>
    <submittedName>
        <fullName evidence="2">Uncharacterized protein</fullName>
    </submittedName>
</protein>
<feature type="region of interest" description="Disordered" evidence="1">
    <location>
        <begin position="192"/>
        <end position="211"/>
    </location>
</feature>
<dbReference type="AlphaFoldDB" id="A0A7S4AJ58"/>
<feature type="region of interest" description="Disordered" evidence="1">
    <location>
        <begin position="294"/>
        <end position="389"/>
    </location>
</feature>
<feature type="region of interest" description="Disordered" evidence="1">
    <location>
        <begin position="522"/>
        <end position="557"/>
    </location>
</feature>
<feature type="region of interest" description="Disordered" evidence="1">
    <location>
        <begin position="470"/>
        <end position="499"/>
    </location>
</feature>
<feature type="compositionally biased region" description="Polar residues" evidence="1">
    <location>
        <begin position="294"/>
        <end position="303"/>
    </location>
</feature>
<feature type="compositionally biased region" description="Basic and acidic residues" evidence="1">
    <location>
        <begin position="330"/>
        <end position="341"/>
    </location>
</feature>
<gene>
    <name evidence="2" type="ORF">PAUS00366_LOCUS10368</name>
</gene>
<organism evidence="2">
    <name type="scientific">Pseudo-nitzschia australis</name>
    <dbReference type="NCBI Taxonomy" id="44445"/>
    <lineage>
        <taxon>Eukaryota</taxon>
        <taxon>Sar</taxon>
        <taxon>Stramenopiles</taxon>
        <taxon>Ochrophyta</taxon>
        <taxon>Bacillariophyta</taxon>
        <taxon>Bacillariophyceae</taxon>
        <taxon>Bacillariophycidae</taxon>
        <taxon>Bacillariales</taxon>
        <taxon>Bacillariaceae</taxon>
        <taxon>Pseudo-nitzschia</taxon>
    </lineage>
</organism>
<feature type="compositionally biased region" description="Polar residues" evidence="1">
    <location>
        <begin position="522"/>
        <end position="538"/>
    </location>
</feature>
<name>A0A7S4AJ58_9STRA</name>
<feature type="region of interest" description="Disordered" evidence="1">
    <location>
        <begin position="225"/>
        <end position="275"/>
    </location>
</feature>
<feature type="compositionally biased region" description="Low complexity" evidence="1">
    <location>
        <begin position="50"/>
        <end position="63"/>
    </location>
</feature>
<feature type="compositionally biased region" description="Low complexity" evidence="1">
    <location>
        <begin position="199"/>
        <end position="208"/>
    </location>
</feature>
<dbReference type="EMBL" id="HBIX01014126">
    <property type="protein sequence ID" value="CAE0717616.1"/>
    <property type="molecule type" value="Transcribed_RNA"/>
</dbReference>
<feature type="compositionally biased region" description="Basic and acidic residues" evidence="1">
    <location>
        <begin position="19"/>
        <end position="28"/>
    </location>
</feature>
<feature type="compositionally biased region" description="Low complexity" evidence="1">
    <location>
        <begin position="225"/>
        <end position="239"/>
    </location>
</feature>
<sequence length="1066" mass="118518">MKNKGDGTRCEGNGNGNNKDCDADRDDNNGNGLPLSQRPIPTPEAFQRVNNNLPSPLDPNSNHNDIDKQSGNGHRNQAKVAAASGAPLPMQRALSMPAPQRPSLLIRRQSSLFGQLPVRSKSRLFGDMINFGSNQHATTNSHNNNTTIAAETIMASTTTSQSTWLQDDHQSTLLGGGSQIPSLDESNLRFNHHQSKAGQQQQQRQPQQAKSSLFGAVMRQFGSGISSTFPMSPSSPFSGGKKRSSNASIYAGDDSPQSNNNNNNNTTSGGGALRSLIASPSGKTIMNIVNQFNSPFKFQSPNSSDKKRRGRQRRLWKDDDDDSDDDSDDDRDKIKINKDNTADDVFTTPTKRRRMRLDDDDDENSKPTSNNLFPDHDNNDSRSSLGGGIVDENWREAPIVVDANPNPNTNSTDATDIRMEFLDWSLPTKLRIEVHGGTPRQKQTATRTIVHSWIRDVMRDNEEAITYWTYNSPSLPTHDNTTGDDTGGSTGRQQDSGFFAQNNSNAHLSVLQKSIATTKSAMSRQDSFGSNRFDTKLQNGKRKTSVNKSNADDDNNDAVNAANRLVKYLIKSVRGPRAKYSRKRVLEEHCYWDEQATTGSTSTLTQEYSKERLQRQWKQAIRSLFSNYRRNTMQYSNRVDYVNARVLDTYFYCIGQDHSVLFRVAAANNSDGDEKSDTLVPVVLVSSTSQAFRKLLERKGLDMNYDNNNKSGDEGFQFLESIQEREARERKKIATAVQKSKRLFNKAILSPGVKADLEALRRAQAFGESAGADVMVKVKSSNPELDDEGKRKEILPKAVRISGWDNVSLFFEVYWNQFGDVMETTDEGVTENGLSIVPKSTNKRLPLLICPNTKDIGPFEHASMKRLRFFPTENAHAADSNIHTDNDKGNASSASHKNVVEEGVTTNHSNGMDIRGILLPCTIRKLLLLARNQILEDDKQFSALNLAAASDCTKQINLGESQQKDEPDTSRYVVLHSMRSRPTTNSKKQLPKSFIEGLSGTVLFNQGKKKKKILGDTNKNGENQNPVFECTSGKVVSMAVWDISREEVAACKLDNAFPDNWFNNTN</sequence>
<reference evidence="2" key="1">
    <citation type="submission" date="2021-01" db="EMBL/GenBank/DDBJ databases">
        <authorList>
            <person name="Corre E."/>
            <person name="Pelletier E."/>
            <person name="Niang G."/>
            <person name="Scheremetjew M."/>
            <person name="Finn R."/>
            <person name="Kale V."/>
            <person name="Holt S."/>
            <person name="Cochrane G."/>
            <person name="Meng A."/>
            <person name="Brown T."/>
            <person name="Cohen L."/>
        </authorList>
    </citation>
    <scope>NUCLEOTIDE SEQUENCE</scope>
    <source>
        <strain evidence="2">10249 10 AB</strain>
    </source>
</reference>